<keyword evidence="1" id="KW-0472">Membrane</keyword>
<dbReference type="SUPFAM" id="SSF52540">
    <property type="entry name" value="P-loop containing nucleoside triphosphate hydrolases"/>
    <property type="match status" value="1"/>
</dbReference>
<proteinExistence type="predicted"/>
<dbReference type="AlphaFoldDB" id="A0A151ZG58"/>
<organism evidence="2 3">
    <name type="scientific">Tieghemostelium lacteum</name>
    <name type="common">Slime mold</name>
    <name type="synonym">Dictyostelium lacteum</name>
    <dbReference type="NCBI Taxonomy" id="361077"/>
    <lineage>
        <taxon>Eukaryota</taxon>
        <taxon>Amoebozoa</taxon>
        <taxon>Evosea</taxon>
        <taxon>Eumycetozoa</taxon>
        <taxon>Dictyostelia</taxon>
        <taxon>Dictyosteliales</taxon>
        <taxon>Raperosteliaceae</taxon>
        <taxon>Tieghemostelium</taxon>
    </lineage>
</organism>
<sequence length="190" mass="21585">MIALEKQIQKQFFPFIFTLNPYIDIWKNISGTISIDYPDCGPIKDVKEFRDKFLANKKYFGGKNVVLLFDEFQCLLDTEEYFVFCSEMKNIMDNRATYNIQAIFGFGTFQTTKLAKIDSKSTFSPFHMPETTIIEPLPEKLVYILLNEWASTIGMVIPPSILKDIYITIGGYAGILGLLGLALQSSTSIT</sequence>
<evidence type="ECO:0000313" key="3">
    <source>
        <dbReference type="Proteomes" id="UP000076078"/>
    </source>
</evidence>
<keyword evidence="1" id="KW-0812">Transmembrane</keyword>
<dbReference type="InterPro" id="IPR027417">
    <property type="entry name" value="P-loop_NTPase"/>
</dbReference>
<evidence type="ECO:0000256" key="1">
    <source>
        <dbReference type="SAM" id="Phobius"/>
    </source>
</evidence>
<evidence type="ECO:0000313" key="2">
    <source>
        <dbReference type="EMBL" id="KYQ92962.1"/>
    </source>
</evidence>
<keyword evidence="1" id="KW-1133">Transmembrane helix</keyword>
<accession>A0A151ZG58</accession>
<gene>
    <name evidence="2" type="ORF">DLAC_05563</name>
</gene>
<protein>
    <submittedName>
        <fullName evidence="2">Uncharacterized protein</fullName>
    </submittedName>
</protein>
<dbReference type="InParanoid" id="A0A151ZG58"/>
<feature type="transmembrane region" description="Helical" evidence="1">
    <location>
        <begin position="165"/>
        <end position="183"/>
    </location>
</feature>
<name>A0A151ZG58_TIELA</name>
<comment type="caution">
    <text evidence="2">The sequence shown here is derived from an EMBL/GenBank/DDBJ whole genome shotgun (WGS) entry which is preliminary data.</text>
</comment>
<dbReference type="Proteomes" id="UP000076078">
    <property type="component" value="Unassembled WGS sequence"/>
</dbReference>
<reference evidence="2 3" key="1">
    <citation type="submission" date="2015-12" db="EMBL/GenBank/DDBJ databases">
        <title>Dictyostelia acquired genes for synthesis and detection of signals that induce cell-type specialization by lateral gene transfer from prokaryotes.</title>
        <authorList>
            <person name="Gloeckner G."/>
            <person name="Schaap P."/>
        </authorList>
    </citation>
    <scope>NUCLEOTIDE SEQUENCE [LARGE SCALE GENOMIC DNA]</scope>
    <source>
        <strain evidence="2 3">TK</strain>
    </source>
</reference>
<dbReference type="EMBL" id="LODT01000028">
    <property type="protein sequence ID" value="KYQ92962.1"/>
    <property type="molecule type" value="Genomic_DNA"/>
</dbReference>
<dbReference type="OrthoDB" id="2396816at2759"/>
<keyword evidence="3" id="KW-1185">Reference proteome</keyword>